<keyword evidence="4 7" id="KW-0689">Ribosomal protein</keyword>
<keyword evidence="3 7" id="KW-0694">RNA-binding</keyword>
<comment type="similarity">
    <text evidence="1 7">Belongs to the universal ribosomal protein uL3 family.</text>
</comment>
<dbReference type="AlphaFoldDB" id="A0A2H0VDF7"/>
<comment type="subunit">
    <text evidence="7">Part of the 50S ribosomal subunit. Forms a cluster with proteins L14 and L19.</text>
</comment>
<evidence type="ECO:0000313" key="9">
    <source>
        <dbReference type="EMBL" id="PIR97127.1"/>
    </source>
</evidence>
<dbReference type="HAMAP" id="MF_01325_B">
    <property type="entry name" value="Ribosomal_uL3_B"/>
    <property type="match status" value="1"/>
</dbReference>
<dbReference type="FunFam" id="2.40.30.10:FF:000004">
    <property type="entry name" value="50S ribosomal protein L3"/>
    <property type="match status" value="1"/>
</dbReference>
<reference evidence="10" key="1">
    <citation type="submission" date="2017-09" db="EMBL/GenBank/DDBJ databases">
        <title>Depth-based differentiation of microbial function through sediment-hosted aquifers and enrichment of novel symbionts in the deep terrestrial subsurface.</title>
        <authorList>
            <person name="Probst A.J."/>
            <person name="Ladd B."/>
            <person name="Jarett J.K."/>
            <person name="Geller-Mcgrath D.E."/>
            <person name="Sieber C.M.K."/>
            <person name="Emerson J.B."/>
            <person name="Anantharaman K."/>
            <person name="Thomas B.C."/>
            <person name="Malmstrom R."/>
            <person name="Stieglmeier M."/>
            <person name="Klingl A."/>
            <person name="Woyke T."/>
            <person name="Ryan C.M."/>
            <person name="Banfield J.F."/>
        </authorList>
    </citation>
    <scope>NUCLEOTIDE SEQUENCE [LARGE SCALE GENOMIC DNA]</scope>
</reference>
<dbReference type="GO" id="GO:0003735">
    <property type="term" value="F:structural constituent of ribosome"/>
    <property type="evidence" value="ECO:0007669"/>
    <property type="project" value="UniProtKB-UniRule"/>
</dbReference>
<dbReference type="Pfam" id="PF00297">
    <property type="entry name" value="Ribosomal_L3"/>
    <property type="match status" value="1"/>
</dbReference>
<keyword evidence="2 7" id="KW-0699">rRNA-binding</keyword>
<keyword evidence="5 7" id="KW-0687">Ribonucleoprotein</keyword>
<dbReference type="Proteomes" id="UP000230557">
    <property type="component" value="Unassembled WGS sequence"/>
</dbReference>
<evidence type="ECO:0000256" key="3">
    <source>
        <dbReference type="ARBA" id="ARBA00022884"/>
    </source>
</evidence>
<dbReference type="InterPro" id="IPR000597">
    <property type="entry name" value="Ribosomal_uL3"/>
</dbReference>
<feature type="region of interest" description="Disordered" evidence="8">
    <location>
        <begin position="218"/>
        <end position="251"/>
    </location>
</feature>
<evidence type="ECO:0000256" key="2">
    <source>
        <dbReference type="ARBA" id="ARBA00022730"/>
    </source>
</evidence>
<name>A0A2H0VDF7_9BACT</name>
<dbReference type="PANTHER" id="PTHR11229">
    <property type="entry name" value="50S RIBOSOMAL PROTEIN L3"/>
    <property type="match status" value="1"/>
</dbReference>
<evidence type="ECO:0000256" key="8">
    <source>
        <dbReference type="SAM" id="MobiDB-lite"/>
    </source>
</evidence>
<evidence type="ECO:0000256" key="6">
    <source>
        <dbReference type="ARBA" id="ARBA00035243"/>
    </source>
</evidence>
<dbReference type="PANTHER" id="PTHR11229:SF16">
    <property type="entry name" value="LARGE RIBOSOMAL SUBUNIT PROTEIN UL3C"/>
    <property type="match status" value="1"/>
</dbReference>
<dbReference type="GO" id="GO:0019843">
    <property type="term" value="F:rRNA binding"/>
    <property type="evidence" value="ECO:0007669"/>
    <property type="project" value="UniProtKB-UniRule"/>
</dbReference>
<dbReference type="Gene3D" id="2.40.30.10">
    <property type="entry name" value="Translation factors"/>
    <property type="match status" value="1"/>
</dbReference>
<evidence type="ECO:0000256" key="4">
    <source>
        <dbReference type="ARBA" id="ARBA00022980"/>
    </source>
</evidence>
<accession>A0A2H0VDF7</accession>
<protein>
    <recommendedName>
        <fullName evidence="6 7">Large ribosomal subunit protein uL3</fullName>
    </recommendedName>
</protein>
<sequence length="251" mass="27645">MTFMLGKKMNMSQVFDASGEHLPVTVIQAGPCKVIQVKTNEKDGYTAVQIGFGSKIHLTRAQKGHQRKEHFSDLQEFRIAVGDSLKVGDEMNASNFQPGEYIDVTGTVKGRGFAGVMKRHGFHGFPASHGHDHPRMLGSVGSAFPQHVMKGKRMAGRMGGNIVTVKNLLVVDVDAERNLIFVKGAVPGASSGIVRLKSTGKKMEKPLELYQDDIEKTFEKKKSDGKEKEALVEKKEAEKPKEVKTEKDPKK</sequence>
<dbReference type="GO" id="GO:0006412">
    <property type="term" value="P:translation"/>
    <property type="evidence" value="ECO:0007669"/>
    <property type="project" value="UniProtKB-UniRule"/>
</dbReference>
<dbReference type="NCBIfam" id="TIGR03625">
    <property type="entry name" value="L3_bact"/>
    <property type="match status" value="1"/>
</dbReference>
<comment type="caution">
    <text evidence="9">The sequence shown here is derived from an EMBL/GenBank/DDBJ whole genome shotgun (WGS) entry which is preliminary data.</text>
</comment>
<dbReference type="Gene3D" id="3.30.160.810">
    <property type="match status" value="1"/>
</dbReference>
<gene>
    <name evidence="7" type="primary">rplC</name>
    <name evidence="9" type="ORF">COT91_02840</name>
</gene>
<proteinExistence type="inferred from homology"/>
<dbReference type="InterPro" id="IPR019927">
    <property type="entry name" value="Ribosomal_uL3_bac/org-type"/>
</dbReference>
<dbReference type="EMBL" id="PFAJ01000042">
    <property type="protein sequence ID" value="PIR97127.1"/>
    <property type="molecule type" value="Genomic_DNA"/>
</dbReference>
<evidence type="ECO:0000256" key="1">
    <source>
        <dbReference type="ARBA" id="ARBA00006540"/>
    </source>
</evidence>
<evidence type="ECO:0000256" key="7">
    <source>
        <dbReference type="HAMAP-Rule" id="MF_01325"/>
    </source>
</evidence>
<dbReference type="InterPro" id="IPR009000">
    <property type="entry name" value="Transl_B-barrel_sf"/>
</dbReference>
<comment type="function">
    <text evidence="7">One of the primary rRNA binding proteins, it binds directly near the 3'-end of the 23S rRNA, where it nucleates assembly of the 50S subunit.</text>
</comment>
<organism evidence="9 10">
    <name type="scientific">Candidatus Doudnabacteria bacterium CG10_big_fil_rev_8_21_14_0_10_41_10</name>
    <dbReference type="NCBI Taxonomy" id="1974551"/>
    <lineage>
        <taxon>Bacteria</taxon>
        <taxon>Candidatus Doudnaibacteriota</taxon>
    </lineage>
</organism>
<evidence type="ECO:0000313" key="10">
    <source>
        <dbReference type="Proteomes" id="UP000230557"/>
    </source>
</evidence>
<dbReference type="GO" id="GO:0022625">
    <property type="term" value="C:cytosolic large ribosomal subunit"/>
    <property type="evidence" value="ECO:0007669"/>
    <property type="project" value="TreeGrafter"/>
</dbReference>
<evidence type="ECO:0000256" key="5">
    <source>
        <dbReference type="ARBA" id="ARBA00023274"/>
    </source>
</evidence>
<dbReference type="SUPFAM" id="SSF50447">
    <property type="entry name" value="Translation proteins"/>
    <property type="match status" value="1"/>
</dbReference>